<dbReference type="Pfam" id="PF01494">
    <property type="entry name" value="FAD_binding_3"/>
    <property type="match status" value="2"/>
</dbReference>
<dbReference type="EMBL" id="JACSQU010000001">
    <property type="protein sequence ID" value="MBD7940247.1"/>
    <property type="molecule type" value="Genomic_DNA"/>
</dbReference>
<dbReference type="Gene3D" id="3.30.70.2450">
    <property type="match status" value="1"/>
</dbReference>
<dbReference type="InterPro" id="IPR036188">
    <property type="entry name" value="FAD/NAD-bd_sf"/>
</dbReference>
<sequence>MARAPQVLIAGAGPTGLSAALFLARHGVHVRLIDAASEPAATSRALGINPRTLDLLTDTGVADQLLAEGQTIRRLHIHRRGRTLAVVRLEALHLGAPWPLLILPQARTEALLTQAVAALGVAVERNLALEDIWLDEQGATARLSSGETVRAPILFAADGAHSTVRKRLGIGFPGDAWAEPWQLIDVDLSGPPPDEAWVDLREDAVFVCLPYSGSRFRLIGFGPPLLDDLPPGWRAGEVRWRSDFHISHRIAAAMSVGRVALGGDAAHVHSPIGARGMNLGIEDAFVFAACAADDLSGQRGRLADYDRLRRPVDQAVVRRVRALTRFVRDTGSSADVARRVAIPIVTRLPFILERILRIGLGLDHPVRLR</sequence>
<evidence type="ECO:0000313" key="6">
    <source>
        <dbReference type="Proteomes" id="UP000638918"/>
    </source>
</evidence>
<feature type="domain" description="FAD-binding" evidence="4">
    <location>
        <begin position="6"/>
        <end position="212"/>
    </location>
</feature>
<evidence type="ECO:0000259" key="4">
    <source>
        <dbReference type="Pfam" id="PF01494"/>
    </source>
</evidence>
<dbReference type="PANTHER" id="PTHR43004">
    <property type="entry name" value="TRK SYSTEM POTASSIUM UPTAKE PROTEIN"/>
    <property type="match status" value="1"/>
</dbReference>
<feature type="domain" description="FAD-binding" evidence="4">
    <location>
        <begin position="236"/>
        <end position="319"/>
    </location>
</feature>
<dbReference type="SUPFAM" id="SSF51905">
    <property type="entry name" value="FAD/NAD(P)-binding domain"/>
    <property type="match status" value="1"/>
</dbReference>
<keyword evidence="2" id="KW-0285">Flavoprotein</keyword>
<comment type="cofactor">
    <cofactor evidence="1">
        <name>FAD</name>
        <dbReference type="ChEBI" id="CHEBI:57692"/>
    </cofactor>
</comment>
<evidence type="ECO:0000313" key="5">
    <source>
        <dbReference type="EMBL" id="MBD7940247.1"/>
    </source>
</evidence>
<keyword evidence="3" id="KW-0274">FAD</keyword>
<dbReference type="Proteomes" id="UP000638918">
    <property type="component" value="Unassembled WGS sequence"/>
</dbReference>
<reference evidence="5 6" key="1">
    <citation type="submission" date="2020-08" db="EMBL/GenBank/DDBJ databases">
        <title>A Genomic Blueprint of the Chicken Gut Microbiome.</title>
        <authorList>
            <person name="Gilroy R."/>
            <person name="Ravi A."/>
            <person name="Getino M."/>
            <person name="Pursley I."/>
            <person name="Horton D.L."/>
            <person name="Alikhan N.-F."/>
            <person name="Baker D."/>
            <person name="Gharbi K."/>
            <person name="Hall N."/>
            <person name="Watson M."/>
            <person name="Adriaenssens E.M."/>
            <person name="Foster-Nyarko E."/>
            <person name="Jarju S."/>
            <person name="Secka A."/>
            <person name="Antonio M."/>
            <person name="Oren A."/>
            <person name="Chaudhuri R."/>
            <person name="La Ragione R.M."/>
            <person name="Hildebrand F."/>
            <person name="Pallen M.J."/>
        </authorList>
    </citation>
    <scope>NUCLEOTIDE SEQUENCE [LARGE SCALE GENOMIC DNA]</scope>
    <source>
        <strain evidence="5 6">Sa3CVA3</strain>
    </source>
</reference>
<dbReference type="PRINTS" id="PR00420">
    <property type="entry name" value="RNGMNOXGNASE"/>
</dbReference>
<comment type="caution">
    <text evidence="5">The sequence shown here is derived from an EMBL/GenBank/DDBJ whole genome shotgun (WGS) entry which is preliminary data.</text>
</comment>
<organism evidence="5 6">
    <name type="scientific">Brevundimonas guildfordensis</name>
    <dbReference type="NCBI Taxonomy" id="2762241"/>
    <lineage>
        <taxon>Bacteria</taxon>
        <taxon>Pseudomonadati</taxon>
        <taxon>Pseudomonadota</taxon>
        <taxon>Alphaproteobacteria</taxon>
        <taxon>Caulobacterales</taxon>
        <taxon>Caulobacteraceae</taxon>
        <taxon>Brevundimonas</taxon>
    </lineage>
</organism>
<evidence type="ECO:0000256" key="3">
    <source>
        <dbReference type="ARBA" id="ARBA00022827"/>
    </source>
</evidence>
<dbReference type="RefSeq" id="WP_191742685.1">
    <property type="nucleotide sequence ID" value="NZ_JACSQU010000001.1"/>
</dbReference>
<dbReference type="PANTHER" id="PTHR43004:SF19">
    <property type="entry name" value="BINDING MONOOXYGENASE, PUTATIVE (JCVI)-RELATED"/>
    <property type="match status" value="1"/>
</dbReference>
<evidence type="ECO:0000256" key="2">
    <source>
        <dbReference type="ARBA" id="ARBA00022630"/>
    </source>
</evidence>
<evidence type="ECO:0000256" key="1">
    <source>
        <dbReference type="ARBA" id="ARBA00001974"/>
    </source>
</evidence>
<accession>A0ABR8QXI8</accession>
<proteinExistence type="predicted"/>
<dbReference type="InterPro" id="IPR002938">
    <property type="entry name" value="FAD-bd"/>
</dbReference>
<dbReference type="Gene3D" id="3.50.50.60">
    <property type="entry name" value="FAD/NAD(P)-binding domain"/>
    <property type="match status" value="1"/>
</dbReference>
<dbReference type="InterPro" id="IPR050641">
    <property type="entry name" value="RIFMO-like"/>
</dbReference>
<name>A0ABR8QXI8_9CAUL</name>
<keyword evidence="6" id="KW-1185">Reference proteome</keyword>
<protein>
    <submittedName>
        <fullName evidence="5">FAD-dependent oxidoreductase</fullName>
    </submittedName>
</protein>
<gene>
    <name evidence="5" type="ORF">H9656_02490</name>
</gene>